<dbReference type="InterPro" id="IPR047611">
    <property type="entry name" value="RepABC_RepC"/>
</dbReference>
<dbReference type="NCBIfam" id="NF010396">
    <property type="entry name" value="PRK13824.1"/>
    <property type="match status" value="1"/>
</dbReference>
<dbReference type="Pfam" id="PF03428">
    <property type="entry name" value="RP-C"/>
    <property type="match status" value="1"/>
</dbReference>
<accession>A0A508X6Z0</accession>
<evidence type="ECO:0000313" key="4">
    <source>
        <dbReference type="EMBL" id="VTZ63603.1"/>
    </source>
</evidence>
<dbReference type="Proteomes" id="UP000507954">
    <property type="component" value="Unassembled WGS sequence"/>
</dbReference>
<dbReference type="InterPro" id="IPR005090">
    <property type="entry name" value="RepC_N"/>
</dbReference>
<dbReference type="RefSeq" id="WP_101793543.1">
    <property type="nucleotide sequence ID" value="NZ_CABFNB010000118.1"/>
</dbReference>
<feature type="region of interest" description="Disordered" evidence="1">
    <location>
        <begin position="250"/>
        <end position="299"/>
    </location>
</feature>
<reference evidence="4" key="1">
    <citation type="submission" date="2019-06" db="EMBL/GenBank/DDBJ databases">
        <authorList>
            <person name="Le Quere A."/>
            <person name="Colella S."/>
        </authorList>
    </citation>
    <scope>NUCLEOTIDE SEQUENCE</scope>
    <source>
        <strain evidence="4">EmedicaeMD41</strain>
    </source>
</reference>
<protein>
    <submittedName>
        <fullName evidence="4">Putative replication protein C</fullName>
    </submittedName>
</protein>
<proteinExistence type="predicted"/>
<feature type="domain" description="Plasmid replication protein C N-terminal" evidence="2">
    <location>
        <begin position="13"/>
        <end position="185"/>
    </location>
</feature>
<dbReference type="EMBL" id="CABFNB010000118">
    <property type="protein sequence ID" value="VTZ63603.1"/>
    <property type="molecule type" value="Genomic_DNA"/>
</dbReference>
<dbReference type="Pfam" id="PF11800">
    <property type="entry name" value="RP-C_C"/>
    <property type="match status" value="1"/>
</dbReference>
<evidence type="ECO:0000259" key="3">
    <source>
        <dbReference type="Pfam" id="PF11800"/>
    </source>
</evidence>
<name>A0A508X6Z0_9HYPH</name>
<evidence type="ECO:0000256" key="1">
    <source>
        <dbReference type="SAM" id="MobiDB-lite"/>
    </source>
</evidence>
<gene>
    <name evidence="4" type="ORF">EMEDMD4_500159</name>
</gene>
<organism evidence="4">
    <name type="scientific">Sinorhizobium medicae</name>
    <dbReference type="NCBI Taxonomy" id="110321"/>
    <lineage>
        <taxon>Bacteria</taxon>
        <taxon>Pseudomonadati</taxon>
        <taxon>Pseudomonadota</taxon>
        <taxon>Alphaproteobacteria</taxon>
        <taxon>Hyphomicrobiales</taxon>
        <taxon>Rhizobiaceae</taxon>
        <taxon>Sinorhizobium/Ensifer group</taxon>
        <taxon>Sinorhizobium</taxon>
    </lineage>
</organism>
<evidence type="ECO:0000259" key="2">
    <source>
        <dbReference type="Pfam" id="PF03428"/>
    </source>
</evidence>
<sequence length="437" mass="47212">MERGSVTTPFGRRAMTLGMLASQIAAGDVPPDRSVDKWKLFRSLCEAKTVIGVSDRSLAVLNALLSFYPGSELTGESGLVVFPSNAQLSLRTHGMAGTTLRRHLACLVEAGLILRRDSPNGKRYARRGRSGSVGEAFGFDLSPLVVRANEFSTAAAELAAARQSLRLMRERLSLCRRDAAKLLELLRESSTSVDWEQQQLRYEELATPLSRKASANDVEAVYNAMSKLRSDLANQLEKLLNSVKLDANDRHNGRHIQNSEPDSKFESEPGLGTGRDTFSTNPSTYRIDGTACRPNPSGISALTADKPLARLLPPPPTISQHAPQVPLPVLLSACTQIADYGPQGRIATWRDLMSAAVVVRTMLGVSTDAYDDACSVLGPENAATVVSCMLERADRISSPGGYLRDLTARARRQAFSLGQMVGALSRARMTVGTVLAS</sequence>
<dbReference type="InterPro" id="IPR021760">
    <property type="entry name" value="RepC_C"/>
</dbReference>
<feature type="domain" description="Plasmid replication protein C C-terminal" evidence="3">
    <location>
        <begin position="326"/>
        <end position="426"/>
    </location>
</feature>
<dbReference type="NCBIfam" id="NF040974">
    <property type="entry name" value="RepABC_RepC"/>
    <property type="match status" value="1"/>
</dbReference>
<dbReference type="AlphaFoldDB" id="A0A508X6Z0"/>